<dbReference type="AlphaFoldDB" id="A0A840TUT4"/>
<proteinExistence type="predicted"/>
<evidence type="ECO:0000313" key="1">
    <source>
        <dbReference type="EMBL" id="MBB5286665.1"/>
    </source>
</evidence>
<protein>
    <submittedName>
        <fullName evidence="1">Uncharacterized protein</fullName>
    </submittedName>
</protein>
<keyword evidence="2" id="KW-1185">Reference proteome</keyword>
<name>A0A840TUT4_9BACT</name>
<comment type="caution">
    <text evidence="1">The sequence shown here is derived from an EMBL/GenBank/DDBJ whole genome shotgun (WGS) entry which is preliminary data.</text>
</comment>
<dbReference type="EMBL" id="JACHGF010000010">
    <property type="protein sequence ID" value="MBB5286665.1"/>
    <property type="molecule type" value="Genomic_DNA"/>
</dbReference>
<accession>A0A840TUT4</accession>
<gene>
    <name evidence="1" type="ORF">HNQ92_004826</name>
</gene>
<organism evidence="1 2">
    <name type="scientific">Rhabdobacter roseus</name>
    <dbReference type="NCBI Taxonomy" id="1655419"/>
    <lineage>
        <taxon>Bacteria</taxon>
        <taxon>Pseudomonadati</taxon>
        <taxon>Bacteroidota</taxon>
        <taxon>Cytophagia</taxon>
        <taxon>Cytophagales</taxon>
        <taxon>Cytophagaceae</taxon>
        <taxon>Rhabdobacter</taxon>
    </lineage>
</organism>
<evidence type="ECO:0000313" key="2">
    <source>
        <dbReference type="Proteomes" id="UP000557307"/>
    </source>
</evidence>
<reference evidence="1 2" key="1">
    <citation type="submission" date="2020-08" db="EMBL/GenBank/DDBJ databases">
        <title>Genomic Encyclopedia of Type Strains, Phase IV (KMG-IV): sequencing the most valuable type-strain genomes for metagenomic binning, comparative biology and taxonomic classification.</title>
        <authorList>
            <person name="Goeker M."/>
        </authorList>
    </citation>
    <scope>NUCLEOTIDE SEQUENCE [LARGE SCALE GENOMIC DNA]</scope>
    <source>
        <strain evidence="1 2">DSM 105074</strain>
    </source>
</reference>
<sequence>MFGHPEVIITMEAVEPQPAICQNLPENGGPPETMKFFKVDSKLTLSDLATEMHDKPQGI</sequence>
<dbReference type="Proteomes" id="UP000557307">
    <property type="component" value="Unassembled WGS sequence"/>
</dbReference>